<name>F4L3G9_HALH1</name>
<dbReference type="OrthoDB" id="1440774at2"/>
<keyword evidence="2" id="KW-1185">Reference proteome</keyword>
<reference evidence="1 2" key="1">
    <citation type="journal article" date="2011" name="Stand. Genomic Sci.">
        <title>Complete genome sequence of Haliscomenobacter hydrossis type strain (O).</title>
        <authorList>
            <consortium name="US DOE Joint Genome Institute (JGI-PGF)"/>
            <person name="Daligault H."/>
            <person name="Lapidus A."/>
            <person name="Zeytun A."/>
            <person name="Nolan M."/>
            <person name="Lucas S."/>
            <person name="Del Rio T.G."/>
            <person name="Tice H."/>
            <person name="Cheng J.F."/>
            <person name="Tapia R."/>
            <person name="Han C."/>
            <person name="Goodwin L."/>
            <person name="Pitluck S."/>
            <person name="Liolios K."/>
            <person name="Pagani I."/>
            <person name="Ivanova N."/>
            <person name="Huntemann M."/>
            <person name="Mavromatis K."/>
            <person name="Mikhailova N."/>
            <person name="Pati A."/>
            <person name="Chen A."/>
            <person name="Palaniappan K."/>
            <person name="Land M."/>
            <person name="Hauser L."/>
            <person name="Brambilla E.M."/>
            <person name="Rohde M."/>
            <person name="Verbarg S."/>
            <person name="Goker M."/>
            <person name="Bristow J."/>
            <person name="Eisen J.A."/>
            <person name="Markowitz V."/>
            <person name="Hugenholtz P."/>
            <person name="Kyrpides N.C."/>
            <person name="Klenk H.P."/>
            <person name="Woyke T."/>
        </authorList>
    </citation>
    <scope>NUCLEOTIDE SEQUENCE [LARGE SCALE GENOMIC DNA]</scope>
    <source>
        <strain evidence="2">ATCC 27775 / DSM 1100 / LMG 10767 / O</strain>
    </source>
</reference>
<sequence length="250" mass="29415">MKKALLLLLLLFPILVFSQVMEGRIRYLITHNWAKKIESVDYLSKQQRERSSYMAGNRWVWKSYNNLFFNETQSKFEESEEKAEPEDEGGYSWRKEVFFLKRDYAKNVQYDGRTILGKTYIIEDTLEAPKWRILNDLKEVAGHVCMKAFLQDTVRKQKIVAWFAQDIPHNGGPEDFFGLPGMILEVDVNDGAMTLTADLIELKKLSTELDPPAKLKGKKIKRVDYDKIVKDHIKQRKAEEEPWFWGIRYI</sequence>
<protein>
    <recommendedName>
        <fullName evidence="3">GLPGLI family protein</fullName>
    </recommendedName>
</protein>
<dbReference type="Proteomes" id="UP000008461">
    <property type="component" value="Chromosome"/>
</dbReference>
<organism evidence="1 2">
    <name type="scientific">Haliscomenobacter hydrossis (strain ATCC 27775 / DSM 1100 / LMG 10767 / O)</name>
    <dbReference type="NCBI Taxonomy" id="760192"/>
    <lineage>
        <taxon>Bacteria</taxon>
        <taxon>Pseudomonadati</taxon>
        <taxon>Bacteroidota</taxon>
        <taxon>Saprospiria</taxon>
        <taxon>Saprospirales</taxon>
        <taxon>Haliscomenobacteraceae</taxon>
        <taxon>Haliscomenobacter</taxon>
    </lineage>
</organism>
<dbReference type="RefSeq" id="WP_013767481.1">
    <property type="nucleotide sequence ID" value="NC_015510.1"/>
</dbReference>
<dbReference type="Pfam" id="PF09697">
    <property type="entry name" value="Porph_ging"/>
    <property type="match status" value="1"/>
</dbReference>
<evidence type="ECO:0000313" key="2">
    <source>
        <dbReference type="Proteomes" id="UP000008461"/>
    </source>
</evidence>
<dbReference type="STRING" id="760192.Halhy_5120"/>
<evidence type="ECO:0000313" key="1">
    <source>
        <dbReference type="EMBL" id="AEE52946.1"/>
    </source>
</evidence>
<reference key="2">
    <citation type="submission" date="2011-04" db="EMBL/GenBank/DDBJ databases">
        <title>Complete sequence of chromosome of Haliscomenobacter hydrossis DSM 1100.</title>
        <authorList>
            <consortium name="US DOE Joint Genome Institute (JGI-PGF)"/>
            <person name="Lucas S."/>
            <person name="Han J."/>
            <person name="Lapidus A."/>
            <person name="Bruce D."/>
            <person name="Goodwin L."/>
            <person name="Pitluck S."/>
            <person name="Peters L."/>
            <person name="Kyrpides N."/>
            <person name="Mavromatis K."/>
            <person name="Ivanova N."/>
            <person name="Ovchinnikova G."/>
            <person name="Pagani I."/>
            <person name="Daligault H."/>
            <person name="Detter J.C."/>
            <person name="Han C."/>
            <person name="Land M."/>
            <person name="Hauser L."/>
            <person name="Markowitz V."/>
            <person name="Cheng J.-F."/>
            <person name="Hugenholtz P."/>
            <person name="Woyke T."/>
            <person name="Wu D."/>
            <person name="Verbarg S."/>
            <person name="Frueling A."/>
            <person name="Brambilla E."/>
            <person name="Klenk H.-P."/>
            <person name="Eisen J.A."/>
        </authorList>
    </citation>
    <scope>NUCLEOTIDE SEQUENCE</scope>
    <source>
        <strain>DSM 1100</strain>
    </source>
</reference>
<proteinExistence type="predicted"/>
<dbReference type="EMBL" id="CP002691">
    <property type="protein sequence ID" value="AEE52946.1"/>
    <property type="molecule type" value="Genomic_DNA"/>
</dbReference>
<dbReference type="NCBIfam" id="TIGR01200">
    <property type="entry name" value="GLPGLI"/>
    <property type="match status" value="1"/>
</dbReference>
<dbReference type="HOGENOM" id="CLU_085659_1_0_10"/>
<dbReference type="AlphaFoldDB" id="F4L3G9"/>
<gene>
    <name evidence="1" type="ordered locus">Halhy_5120</name>
</gene>
<dbReference type="KEGG" id="hhy:Halhy_5120"/>
<accession>F4L3G9</accession>
<evidence type="ECO:0008006" key="3">
    <source>
        <dbReference type="Google" id="ProtNLM"/>
    </source>
</evidence>
<dbReference type="eggNOG" id="ENOG502ZBE7">
    <property type="taxonomic scope" value="Bacteria"/>
</dbReference>
<dbReference type="InterPro" id="IPR005901">
    <property type="entry name" value="GLPGLI"/>
</dbReference>